<accession>A0ABQ6MCN1</accession>
<evidence type="ECO:0000313" key="2">
    <source>
        <dbReference type="EMBL" id="GMI23362.1"/>
    </source>
</evidence>
<organism evidence="2 3">
    <name type="scientific">Tetraparma gracilis</name>
    <dbReference type="NCBI Taxonomy" id="2962635"/>
    <lineage>
        <taxon>Eukaryota</taxon>
        <taxon>Sar</taxon>
        <taxon>Stramenopiles</taxon>
        <taxon>Ochrophyta</taxon>
        <taxon>Bolidophyceae</taxon>
        <taxon>Parmales</taxon>
        <taxon>Triparmaceae</taxon>
        <taxon>Tetraparma</taxon>
    </lineage>
</organism>
<evidence type="ECO:0000256" key="1">
    <source>
        <dbReference type="SAM" id="MobiDB-lite"/>
    </source>
</evidence>
<keyword evidence="3" id="KW-1185">Reference proteome</keyword>
<dbReference type="Proteomes" id="UP001165060">
    <property type="component" value="Unassembled WGS sequence"/>
</dbReference>
<sequence length="335" mass="34098">MSSGYSTPPAQPSPLQPVSPGQQDHSLILQLLVTAVSTGALPPPNLLTNISLVPCAGYAPPLALPVGNYLLYDAGFLPVPPALLHPLAGVPPVAWQLSGPQNLVGATQAARLLAAATSAAEGRAAGGGGRGRGGGGGAAAGPRYELVQRYCYLRAEEREGYGQHAATVWTLSRGGEEERRVQLFVVYASKKRADAAAPKLEEGGAPATGTEALEATLAAVTAAIAGSVAGADARTVRESRVAHALAGWTAGVAEQLPRVALRPGVADSLPGVGRLRPRDESAADLDLRFVGLLERSSAAVHAAMEHTLGLGVGRGRAEDVVRAWLGRAPGGRGGA</sequence>
<name>A0ABQ6MCN1_9STRA</name>
<protein>
    <submittedName>
        <fullName evidence="2">Uncharacterized protein</fullName>
    </submittedName>
</protein>
<comment type="caution">
    <text evidence="2">The sequence shown here is derived from an EMBL/GenBank/DDBJ whole genome shotgun (WGS) entry which is preliminary data.</text>
</comment>
<feature type="region of interest" description="Disordered" evidence="1">
    <location>
        <begin position="1"/>
        <end position="22"/>
    </location>
</feature>
<dbReference type="EMBL" id="BRYB01000123">
    <property type="protein sequence ID" value="GMI23362.1"/>
    <property type="molecule type" value="Genomic_DNA"/>
</dbReference>
<proteinExistence type="predicted"/>
<gene>
    <name evidence="2" type="ORF">TeGR_g4162</name>
</gene>
<reference evidence="2 3" key="1">
    <citation type="journal article" date="2023" name="Commun. Biol.">
        <title>Genome analysis of Parmales, the sister group of diatoms, reveals the evolutionary specialization of diatoms from phago-mixotrophs to photoautotrophs.</title>
        <authorList>
            <person name="Ban H."/>
            <person name="Sato S."/>
            <person name="Yoshikawa S."/>
            <person name="Yamada K."/>
            <person name="Nakamura Y."/>
            <person name="Ichinomiya M."/>
            <person name="Sato N."/>
            <person name="Blanc-Mathieu R."/>
            <person name="Endo H."/>
            <person name="Kuwata A."/>
            <person name="Ogata H."/>
        </authorList>
    </citation>
    <scope>NUCLEOTIDE SEQUENCE [LARGE SCALE GENOMIC DNA]</scope>
</reference>
<evidence type="ECO:0000313" key="3">
    <source>
        <dbReference type="Proteomes" id="UP001165060"/>
    </source>
</evidence>